<keyword evidence="2" id="KW-1003">Cell membrane</keyword>
<organism evidence="11">
    <name type="scientific">Ceracris kiangsu</name>
    <name type="common">Yellow-spined bamboo locust</name>
    <name type="synonym">Rammeacris kiangsu</name>
    <dbReference type="NCBI Taxonomy" id="227354"/>
    <lineage>
        <taxon>Eukaryota</taxon>
        <taxon>Metazoa</taxon>
        <taxon>Ecdysozoa</taxon>
        <taxon>Arthropoda</taxon>
        <taxon>Hexapoda</taxon>
        <taxon>Insecta</taxon>
        <taxon>Pterygota</taxon>
        <taxon>Neoptera</taxon>
        <taxon>Polyneoptera</taxon>
        <taxon>Orthoptera</taxon>
        <taxon>Caelifera</taxon>
        <taxon>Acrididea</taxon>
        <taxon>Acridomorpha</taxon>
        <taxon>Acridoidea</taxon>
        <taxon>Acrididae</taxon>
        <taxon>Gomphocerinae</taxon>
        <taxon>Ceracris</taxon>
    </lineage>
</organism>
<evidence type="ECO:0000256" key="4">
    <source>
        <dbReference type="ARBA" id="ARBA00022692"/>
    </source>
</evidence>
<dbReference type="PANTHER" id="PTHR21137">
    <property type="entry name" value="ODORANT RECEPTOR"/>
    <property type="match status" value="1"/>
</dbReference>
<feature type="transmembrane region" description="Helical" evidence="10">
    <location>
        <begin position="201"/>
        <end position="221"/>
    </location>
</feature>
<reference evidence="11" key="1">
    <citation type="submission" date="2020-01" db="EMBL/GenBank/DDBJ databases">
        <title>Identification and Expression Profiles Analysis of Chemosensory Genes from the Antennal Transcriptome of Ceracris kiangsu Tsai (Orthoptera: Acrididae).</title>
        <authorList>
            <person name="Li R."/>
            <person name="Jiang G.-f."/>
        </authorList>
    </citation>
    <scope>NUCLEOTIDE SEQUENCE</scope>
</reference>
<keyword evidence="9 10" id="KW-0807">Transducer</keyword>
<dbReference type="GO" id="GO:0004984">
    <property type="term" value="F:olfactory receptor activity"/>
    <property type="evidence" value="ECO:0007669"/>
    <property type="project" value="InterPro"/>
</dbReference>
<feature type="transmembrane region" description="Helical" evidence="10">
    <location>
        <begin position="144"/>
        <end position="166"/>
    </location>
</feature>
<protein>
    <recommendedName>
        <fullName evidence="10">Odorant receptor</fullName>
    </recommendedName>
</protein>
<evidence type="ECO:0000256" key="2">
    <source>
        <dbReference type="ARBA" id="ARBA00022475"/>
    </source>
</evidence>
<evidence type="ECO:0000256" key="7">
    <source>
        <dbReference type="ARBA" id="ARBA00023136"/>
    </source>
</evidence>
<dbReference type="Pfam" id="PF02949">
    <property type="entry name" value="7tm_6"/>
    <property type="match status" value="1"/>
</dbReference>
<dbReference type="GO" id="GO:0007165">
    <property type="term" value="P:signal transduction"/>
    <property type="evidence" value="ECO:0007669"/>
    <property type="project" value="UniProtKB-KW"/>
</dbReference>
<keyword evidence="4 10" id="KW-0812">Transmembrane</keyword>
<dbReference type="InterPro" id="IPR004117">
    <property type="entry name" value="7tm6_olfct_rcpt"/>
</dbReference>
<evidence type="ECO:0000256" key="1">
    <source>
        <dbReference type="ARBA" id="ARBA00004651"/>
    </source>
</evidence>
<accession>A0A6M6DJX2</accession>
<dbReference type="EMBL" id="MT072591">
    <property type="protein sequence ID" value="QJX74319.1"/>
    <property type="molecule type" value="mRNA"/>
</dbReference>
<evidence type="ECO:0000313" key="11">
    <source>
        <dbReference type="EMBL" id="QJX74319.1"/>
    </source>
</evidence>
<feature type="transmembrane region" description="Helical" evidence="10">
    <location>
        <begin position="287"/>
        <end position="309"/>
    </location>
</feature>
<comment type="caution">
    <text evidence="10">Lacks conserved residue(s) required for the propagation of feature annotation.</text>
</comment>
<comment type="subcellular location">
    <subcellularLocation>
        <location evidence="1 10">Cell membrane</location>
        <topology evidence="1 10">Multi-pass membrane protein</topology>
    </subcellularLocation>
</comment>
<dbReference type="GO" id="GO:0005549">
    <property type="term" value="F:odorant binding"/>
    <property type="evidence" value="ECO:0007669"/>
    <property type="project" value="InterPro"/>
</dbReference>
<keyword evidence="5 10" id="KW-0552">Olfaction</keyword>
<keyword evidence="8 10" id="KW-0675">Receptor</keyword>
<keyword evidence="3 10" id="KW-0716">Sensory transduction</keyword>
<dbReference type="AlphaFoldDB" id="A0A6M6DJX2"/>
<sequence>MKDEEPSASVEDGSPLTWEYTRRSLLQLNVRLLWALGVWPLPASWRFSLLKAWLALLAVGNAIENVLGVWKNWGDLTEVTYSLLNAFTIGAGVAKTCHLAFYQERYCVLVRRVDLLARSQRGYCDADPAMRGVTLSCRRTARRVTVAAFTYLTVLCLIWMFMPLVAHPGERQLPFNHIPWEPQSFPLFYEISYAVQSASSVIYVFISFALDCFFAVVMIFVTEQLMVLNLRIKQLYARPAGDGSPLVSKQFLDKISMNSDEEMYKELCLCIDTHKDIIRLISFLDTVMNPIVLIQFMLSVMAACVTLFLESYSADGSSVLNSVSYLPTPGIQVYLYCWSAHNVLEEGAAVSEAAYGCAWYEGSGRFKRALRTVMCRAHKPLLVTAGRLYPISRATFVSLVNASYTYYALLSRVHNRDAING</sequence>
<evidence type="ECO:0000256" key="9">
    <source>
        <dbReference type="ARBA" id="ARBA00023224"/>
    </source>
</evidence>
<dbReference type="GO" id="GO:0005886">
    <property type="term" value="C:plasma membrane"/>
    <property type="evidence" value="ECO:0007669"/>
    <property type="project" value="UniProtKB-SubCell"/>
</dbReference>
<keyword evidence="6 10" id="KW-1133">Transmembrane helix</keyword>
<evidence type="ECO:0000256" key="6">
    <source>
        <dbReference type="ARBA" id="ARBA00022989"/>
    </source>
</evidence>
<evidence type="ECO:0000256" key="8">
    <source>
        <dbReference type="ARBA" id="ARBA00023170"/>
    </source>
</evidence>
<keyword evidence="7 10" id="KW-0472">Membrane</keyword>
<evidence type="ECO:0000256" key="5">
    <source>
        <dbReference type="ARBA" id="ARBA00022725"/>
    </source>
</evidence>
<feature type="transmembrane region" description="Helical" evidence="10">
    <location>
        <begin position="79"/>
        <end position="102"/>
    </location>
</feature>
<evidence type="ECO:0000256" key="3">
    <source>
        <dbReference type="ARBA" id="ARBA00022606"/>
    </source>
</evidence>
<name>A0A6M6DJX2_CERKI</name>
<comment type="similarity">
    <text evidence="10">Belongs to the insect chemoreceptor superfamily. Heteromeric odorant receptor channel (TC 1.A.69) family.</text>
</comment>
<dbReference type="PANTHER" id="PTHR21137:SF3">
    <property type="entry name" value="ODORANT RECEPTOR 30A-RELATED"/>
    <property type="match status" value="1"/>
</dbReference>
<evidence type="ECO:0000256" key="10">
    <source>
        <dbReference type="RuleBase" id="RU351113"/>
    </source>
</evidence>
<proteinExistence type="evidence at transcript level"/>